<gene>
    <name evidence="1" type="ORF">EHI47_18330</name>
</gene>
<evidence type="ECO:0000313" key="1">
    <source>
        <dbReference type="EMBL" id="RWX28941.1"/>
    </source>
</evidence>
<dbReference type="Proteomes" id="UP000283817">
    <property type="component" value="Unassembled WGS sequence"/>
</dbReference>
<reference evidence="1 2" key="1">
    <citation type="submission" date="2019-01" db="EMBL/GenBank/DDBJ databases">
        <title>RHIZO-ID as a novel technology for direct rhizobia identification.</title>
        <authorList>
            <person name="De Meyer S.E."/>
        </authorList>
    </citation>
    <scope>NUCLEOTIDE SEQUENCE [LARGE SCALE GENOMIC DNA]</scope>
    <source>
        <strain evidence="1 2">WSM448</strain>
    </source>
</reference>
<protein>
    <submittedName>
        <fullName evidence="1">ABC transporter substrate-binding protein</fullName>
    </submittedName>
</protein>
<sequence>GLADSLTVATNGLIKDGTYAKILDHWHLSEEALPASETNPPGLPKY</sequence>
<dbReference type="AlphaFoldDB" id="A0A444HXX1"/>
<name>A0A444HXX1_RHILE</name>
<organism evidence="1 2">
    <name type="scientific">Rhizobium leguminosarum</name>
    <dbReference type="NCBI Taxonomy" id="384"/>
    <lineage>
        <taxon>Bacteria</taxon>
        <taxon>Pseudomonadati</taxon>
        <taxon>Pseudomonadota</taxon>
        <taxon>Alphaproteobacteria</taxon>
        <taxon>Hyphomicrobiales</taxon>
        <taxon>Rhizobiaceae</taxon>
        <taxon>Rhizobium/Agrobacterium group</taxon>
        <taxon>Rhizobium</taxon>
    </lineage>
</organism>
<evidence type="ECO:0000313" key="2">
    <source>
        <dbReference type="Proteomes" id="UP000283817"/>
    </source>
</evidence>
<feature type="non-terminal residue" evidence="1">
    <location>
        <position position="1"/>
    </location>
</feature>
<accession>A0A444HXX1</accession>
<proteinExistence type="predicted"/>
<dbReference type="EMBL" id="SBHX01000043">
    <property type="protein sequence ID" value="RWX28941.1"/>
    <property type="molecule type" value="Genomic_DNA"/>
</dbReference>
<comment type="caution">
    <text evidence="1">The sequence shown here is derived from an EMBL/GenBank/DDBJ whole genome shotgun (WGS) entry which is preliminary data.</text>
</comment>